<dbReference type="EMBL" id="JAGYVZ010000012">
    <property type="protein sequence ID" value="MBS7232175.1"/>
    <property type="molecule type" value="Genomic_DNA"/>
</dbReference>
<dbReference type="RefSeq" id="WP_213301410.1">
    <property type="nucleotide sequence ID" value="NZ_JAGYVZ010000012.1"/>
</dbReference>
<dbReference type="Pfam" id="PF08139">
    <property type="entry name" value="LPAM_1"/>
    <property type="match status" value="1"/>
</dbReference>
<dbReference type="SUPFAM" id="SSF49299">
    <property type="entry name" value="PKD domain"/>
    <property type="match status" value="1"/>
</dbReference>
<dbReference type="CDD" id="cd00146">
    <property type="entry name" value="PKD"/>
    <property type="match status" value="1"/>
</dbReference>
<organism evidence="6 7">
    <name type="scientific">Flavobacterium psychroterrae</name>
    <dbReference type="NCBI Taxonomy" id="2133767"/>
    <lineage>
        <taxon>Bacteria</taxon>
        <taxon>Pseudomonadati</taxon>
        <taxon>Bacteroidota</taxon>
        <taxon>Flavobacteriia</taxon>
        <taxon>Flavobacteriales</taxon>
        <taxon>Flavobacteriaceae</taxon>
        <taxon>Flavobacterium</taxon>
    </lineage>
</organism>
<proteinExistence type="predicted"/>
<reference evidence="6 7" key="1">
    <citation type="journal article" date="2018" name="Int. J. Syst. Evol. Microbiol.">
        <title>Flavobacterium chryseum sp. nov. and Flavobacterium psychroterrae sp. nov., novel environmental bacteria isolated from Antarctica.</title>
        <authorList>
            <person name="Kralova S."/>
            <person name="Svec P."/>
            <person name="Busse H.J."/>
            <person name="Stankova E."/>
            <person name="Vaczi P."/>
            <person name="Sedlacek I."/>
        </authorList>
    </citation>
    <scope>NUCLEOTIDE SEQUENCE [LARGE SCALE GENOMIC DNA]</scope>
    <source>
        <strain evidence="6 7">CCM 8827</strain>
    </source>
</reference>
<keyword evidence="3" id="KW-0175">Coiled coil</keyword>
<gene>
    <name evidence="6" type="ORF">KHA90_14185</name>
</gene>
<protein>
    <recommendedName>
        <fullName evidence="1">Type IV secretion system putative lipoprotein virB7</fullName>
    </recommendedName>
</protein>
<evidence type="ECO:0000256" key="1">
    <source>
        <dbReference type="ARBA" id="ARBA00017922"/>
    </source>
</evidence>
<comment type="caution">
    <text evidence="6">The sequence shown here is derived from an EMBL/GenBank/DDBJ whole genome shotgun (WGS) entry which is preliminary data.</text>
</comment>
<sequence length="544" mass="58986">MKKILLVLSIVLLLSGCYKDDINDLKDDVNDLKNRMAQYENLLDVLNKRLYVVSYETKEGSYVITMSDGTKLSVRNTSSFIKIGENGNWWIDGVDTGKSAKGDKGEYGSDGNNGSNGSNGSNGTNGSNGEKGDSPKIAIGSNGNWIINDVDTGMSASGQKGRDAAEITAVAIANGIMTFTFGDGRTISIVASPPEIAISVPTGGFTIAKMQWFRVQPQLTNAAGATYKWLVNNEEVATSTDLFSVFATPGTYNVEFKAKNGVGENTKTFTLVVTDKTYLNKITQVFDFLPAPGQFTNSLPAATATDTDETMRVKAETALTAGSMVSLGGFGGYVQFGFDHTIVNKDGNDFVVLGNAFADWAEPGIVMVSYDANGNGKADDEWFEIAGSEHGKATTIKNYEMTYYKPDAEPANANEPNYIRWTDNQGQSGYISKNTFHKQTYYPMWKSSGTITFKGTFLKSNIYDKSGTGTNWGNPAYDWGYTDNWANADVRGQIDINWAVNAKGESVKLKGIDFVKVYNSNRAEGGWLGEVSTEVSGFKDLNLP</sequence>
<feature type="coiled-coil region" evidence="3">
    <location>
        <begin position="15"/>
        <end position="49"/>
    </location>
</feature>
<dbReference type="InterPro" id="IPR000601">
    <property type="entry name" value="PKD_dom"/>
</dbReference>
<evidence type="ECO:0000256" key="2">
    <source>
        <dbReference type="ARBA" id="ARBA00022729"/>
    </source>
</evidence>
<keyword evidence="7" id="KW-1185">Reference proteome</keyword>
<evidence type="ECO:0000313" key="7">
    <source>
        <dbReference type="Proteomes" id="UP000722625"/>
    </source>
</evidence>
<dbReference type="InterPro" id="IPR041696">
    <property type="entry name" value="PKD_3"/>
</dbReference>
<feature type="compositionally biased region" description="Low complexity" evidence="4">
    <location>
        <begin position="109"/>
        <end position="128"/>
    </location>
</feature>
<dbReference type="PROSITE" id="PS51257">
    <property type="entry name" value="PROKAR_LIPOPROTEIN"/>
    <property type="match status" value="1"/>
</dbReference>
<dbReference type="PROSITE" id="PS50093">
    <property type="entry name" value="PKD"/>
    <property type="match status" value="1"/>
</dbReference>
<evidence type="ECO:0000259" key="5">
    <source>
        <dbReference type="PROSITE" id="PS50093"/>
    </source>
</evidence>
<name>A0ABS5PE65_9FLAO</name>
<dbReference type="InterPro" id="IPR022409">
    <property type="entry name" value="PKD/Chitinase_dom"/>
</dbReference>
<evidence type="ECO:0000313" key="6">
    <source>
        <dbReference type="EMBL" id="MBS7232175.1"/>
    </source>
</evidence>
<dbReference type="InterPro" id="IPR012640">
    <property type="entry name" value="Membr_lipoprot_lipid_attach_CS"/>
</dbReference>
<keyword evidence="6" id="KW-0449">Lipoprotein</keyword>
<dbReference type="Proteomes" id="UP000722625">
    <property type="component" value="Unassembled WGS sequence"/>
</dbReference>
<keyword evidence="2" id="KW-0732">Signal</keyword>
<evidence type="ECO:0000256" key="4">
    <source>
        <dbReference type="SAM" id="MobiDB-lite"/>
    </source>
</evidence>
<dbReference type="SMART" id="SM00089">
    <property type="entry name" value="PKD"/>
    <property type="match status" value="1"/>
</dbReference>
<feature type="region of interest" description="Disordered" evidence="4">
    <location>
        <begin position="101"/>
        <end position="135"/>
    </location>
</feature>
<feature type="domain" description="PKD" evidence="5">
    <location>
        <begin position="225"/>
        <end position="274"/>
    </location>
</feature>
<evidence type="ECO:0000256" key="3">
    <source>
        <dbReference type="SAM" id="Coils"/>
    </source>
</evidence>
<accession>A0ABS5PE65</accession>
<dbReference type="Pfam" id="PF16820">
    <property type="entry name" value="PKD_3"/>
    <property type="match status" value="1"/>
</dbReference>
<dbReference type="InterPro" id="IPR035986">
    <property type="entry name" value="PKD_dom_sf"/>
</dbReference>